<keyword evidence="3 9" id="KW-0349">Heme</keyword>
<dbReference type="SFLD" id="SFLDF00288">
    <property type="entry name" value="HemN-like__clustered_with_nucl"/>
    <property type="match status" value="1"/>
</dbReference>
<evidence type="ECO:0000256" key="3">
    <source>
        <dbReference type="ARBA" id="ARBA00022617"/>
    </source>
</evidence>
<dbReference type="RefSeq" id="WP_341877431.1">
    <property type="nucleotide sequence ID" value="NZ_CP121687.1"/>
</dbReference>
<dbReference type="PROSITE" id="PS51918">
    <property type="entry name" value="RADICAL_SAM"/>
    <property type="match status" value="1"/>
</dbReference>
<organism evidence="11 12">
    <name type="scientific">Defluviitalea saccharophila</name>
    <dbReference type="NCBI Taxonomy" id="879970"/>
    <lineage>
        <taxon>Bacteria</taxon>
        <taxon>Bacillati</taxon>
        <taxon>Bacillota</taxon>
        <taxon>Clostridia</taxon>
        <taxon>Lachnospirales</taxon>
        <taxon>Defluviitaleaceae</taxon>
        <taxon>Defluviitalea</taxon>
    </lineage>
</organism>
<dbReference type="Pfam" id="PF06969">
    <property type="entry name" value="HemN_C"/>
    <property type="match status" value="1"/>
</dbReference>
<evidence type="ECO:0000256" key="9">
    <source>
        <dbReference type="RuleBase" id="RU364116"/>
    </source>
</evidence>
<dbReference type="NCBIfam" id="TIGR00539">
    <property type="entry name" value="hemN_rel"/>
    <property type="match status" value="1"/>
</dbReference>
<gene>
    <name evidence="11" type="primary">hemW</name>
    <name evidence="11" type="ORF">QBE51_02725</name>
</gene>
<dbReference type="InterPro" id="IPR034505">
    <property type="entry name" value="Coproporphyrinogen-III_oxidase"/>
</dbReference>
<keyword evidence="9" id="KW-0963">Cytoplasm</keyword>
<dbReference type="InterPro" id="IPR013785">
    <property type="entry name" value="Aldolase_TIM"/>
</dbReference>
<sequence length="380" mass="43769">MDNQIGLYIHIPFCQSKCYYCDFASYANKNEQMASYVSALKEEINQYGILLQNHQINTIFIGGGTPTVLSPHLLRTILQSLFHNFNIKSEAEITIESNPGTLDLEKLQLLKECHVNRLSIGLQAYQNSFLKDLGRIHTVEEFVQNYYLARSLGFDNINIDLMFSLPNQTLRDWMDTLKNVALLNPEHISCYSLTIEEDTPFGQWEAEGRIKLNDAEADRAMYHYAGWYLNKMGYKQYEISNFSKAGFLSKHNLVYWTYKPYIGMGLGAHSFYNGERYHNTYNLDQYIKLSGSIAVLKEDAEKISLPMQYAEYIFLGLRLLEGISVEQFNHTFQVSFEKLFGKKIEKLVKLGLVENNKNIIKLTPKGLDVSNTVFAEFLPE</sequence>
<evidence type="ECO:0000256" key="5">
    <source>
        <dbReference type="ARBA" id="ARBA00022723"/>
    </source>
</evidence>
<keyword evidence="6 9" id="KW-0408">Iron</keyword>
<evidence type="ECO:0000256" key="2">
    <source>
        <dbReference type="ARBA" id="ARBA00017228"/>
    </source>
</evidence>
<accession>A0ABZ2Y543</accession>
<evidence type="ECO:0000259" key="10">
    <source>
        <dbReference type="PROSITE" id="PS51918"/>
    </source>
</evidence>
<evidence type="ECO:0000256" key="8">
    <source>
        <dbReference type="ARBA" id="ARBA00023186"/>
    </source>
</evidence>
<dbReference type="SFLD" id="SFLDS00029">
    <property type="entry name" value="Radical_SAM"/>
    <property type="match status" value="1"/>
</dbReference>
<dbReference type="PANTHER" id="PTHR13932">
    <property type="entry name" value="COPROPORPHYRINIGEN III OXIDASE"/>
    <property type="match status" value="1"/>
</dbReference>
<dbReference type="SFLD" id="SFLDF00562">
    <property type="entry name" value="HemN-like__clustered_with_heat"/>
    <property type="match status" value="1"/>
</dbReference>
<evidence type="ECO:0000256" key="4">
    <source>
        <dbReference type="ARBA" id="ARBA00022691"/>
    </source>
</evidence>
<comment type="subcellular location">
    <subcellularLocation>
        <location evidence="9">Cytoplasm</location>
    </subcellularLocation>
</comment>
<evidence type="ECO:0000313" key="11">
    <source>
        <dbReference type="EMBL" id="WZL70467.1"/>
    </source>
</evidence>
<dbReference type="InterPro" id="IPR007197">
    <property type="entry name" value="rSAM"/>
</dbReference>
<protein>
    <recommendedName>
        <fullName evidence="2 9">Heme chaperone HemW</fullName>
    </recommendedName>
</protein>
<dbReference type="InterPro" id="IPR004559">
    <property type="entry name" value="HemW-like"/>
</dbReference>
<dbReference type="SFLD" id="SFLDG01065">
    <property type="entry name" value="anaerobic_coproporphyrinogen-I"/>
    <property type="match status" value="1"/>
</dbReference>
<dbReference type="Pfam" id="PF04055">
    <property type="entry name" value="Radical_SAM"/>
    <property type="match status" value="1"/>
</dbReference>
<evidence type="ECO:0000256" key="1">
    <source>
        <dbReference type="ARBA" id="ARBA00006100"/>
    </source>
</evidence>
<dbReference type="PANTHER" id="PTHR13932:SF5">
    <property type="entry name" value="RADICAL S-ADENOSYL METHIONINE DOMAIN-CONTAINING PROTEIN 1, MITOCHONDRIAL"/>
    <property type="match status" value="1"/>
</dbReference>
<keyword evidence="8 9" id="KW-0143">Chaperone</keyword>
<dbReference type="SUPFAM" id="SSF102114">
    <property type="entry name" value="Radical SAM enzymes"/>
    <property type="match status" value="1"/>
</dbReference>
<feature type="domain" description="Radical SAM core" evidence="10">
    <location>
        <begin position="1"/>
        <end position="230"/>
    </location>
</feature>
<keyword evidence="12" id="KW-1185">Reference proteome</keyword>
<evidence type="ECO:0000313" key="12">
    <source>
        <dbReference type="Proteomes" id="UP001486565"/>
    </source>
</evidence>
<keyword evidence="5 9" id="KW-0479">Metal-binding</keyword>
<keyword evidence="7 9" id="KW-0411">Iron-sulfur</keyword>
<dbReference type="InterPro" id="IPR058240">
    <property type="entry name" value="rSAM_sf"/>
</dbReference>
<name>A0ABZ2Y543_9FIRM</name>
<keyword evidence="4 9" id="KW-0949">S-adenosyl-L-methionine</keyword>
<reference evidence="11 12" key="1">
    <citation type="submission" date="2023-03" db="EMBL/GenBank/DDBJ databases">
        <title>Novel Species.</title>
        <authorList>
            <person name="Ma S."/>
        </authorList>
    </citation>
    <scope>NUCLEOTIDE SEQUENCE [LARGE SCALE GENOMIC DNA]</scope>
    <source>
        <strain evidence="11 12">LIND6LT2</strain>
    </source>
</reference>
<dbReference type="CDD" id="cd01335">
    <property type="entry name" value="Radical_SAM"/>
    <property type="match status" value="1"/>
</dbReference>
<comment type="similarity">
    <text evidence="1">Belongs to the anaerobic coproporphyrinogen-III oxidase family. HemW subfamily.</text>
</comment>
<dbReference type="InterPro" id="IPR010723">
    <property type="entry name" value="HemN_C"/>
</dbReference>
<dbReference type="Gene3D" id="3.20.20.70">
    <property type="entry name" value="Aldolase class I"/>
    <property type="match status" value="1"/>
</dbReference>
<dbReference type="EMBL" id="CP121687">
    <property type="protein sequence ID" value="WZL70467.1"/>
    <property type="molecule type" value="Genomic_DNA"/>
</dbReference>
<evidence type="ECO:0000256" key="7">
    <source>
        <dbReference type="ARBA" id="ARBA00023014"/>
    </source>
</evidence>
<dbReference type="InterPro" id="IPR006638">
    <property type="entry name" value="Elp3/MiaA/NifB-like_rSAM"/>
</dbReference>
<comment type="function">
    <text evidence="9">Probably acts as a heme chaperone, transferring heme to an unknown acceptor. Binds one molecule of heme per monomer, possibly covalently. Binds 1 [4Fe-4S] cluster. The cluster is coordinated with 3 cysteines and an exchangeable S-adenosyl-L-methionine.</text>
</comment>
<keyword evidence="9" id="KW-0004">4Fe-4S</keyword>
<dbReference type="SMART" id="SM00729">
    <property type="entry name" value="Elp3"/>
    <property type="match status" value="1"/>
</dbReference>
<proteinExistence type="inferred from homology"/>
<dbReference type="Proteomes" id="UP001486565">
    <property type="component" value="Chromosome"/>
</dbReference>
<evidence type="ECO:0000256" key="6">
    <source>
        <dbReference type="ARBA" id="ARBA00023004"/>
    </source>
</evidence>